<dbReference type="Pfam" id="PF04255">
    <property type="entry name" value="DUF433"/>
    <property type="match status" value="1"/>
</dbReference>
<protein>
    <recommendedName>
        <fullName evidence="3">DUF433 domain-containing protein</fullName>
    </recommendedName>
</protein>
<name>A0A6J4K515_9CHLR</name>
<evidence type="ECO:0000256" key="1">
    <source>
        <dbReference type="SAM" id="MobiDB-lite"/>
    </source>
</evidence>
<evidence type="ECO:0008006" key="3">
    <source>
        <dbReference type="Google" id="ProtNLM"/>
    </source>
</evidence>
<reference evidence="2" key="1">
    <citation type="submission" date="2020-02" db="EMBL/GenBank/DDBJ databases">
        <authorList>
            <person name="Meier V. D."/>
        </authorList>
    </citation>
    <scope>NUCLEOTIDE SEQUENCE</scope>
    <source>
        <strain evidence="2">AVDCRST_MAG26</strain>
    </source>
</reference>
<dbReference type="SUPFAM" id="SSF46689">
    <property type="entry name" value="Homeodomain-like"/>
    <property type="match status" value="1"/>
</dbReference>
<dbReference type="InterPro" id="IPR036388">
    <property type="entry name" value="WH-like_DNA-bd_sf"/>
</dbReference>
<accession>A0A6J4K515</accession>
<dbReference type="EMBL" id="CADCTK010001051">
    <property type="protein sequence ID" value="CAA9295732.1"/>
    <property type="molecule type" value="Genomic_DNA"/>
</dbReference>
<gene>
    <name evidence="2" type="ORF">AVDCRST_MAG26-4433</name>
</gene>
<feature type="region of interest" description="Disordered" evidence="1">
    <location>
        <begin position="131"/>
        <end position="159"/>
    </location>
</feature>
<dbReference type="AlphaFoldDB" id="A0A6J4K515"/>
<dbReference type="InterPro" id="IPR009057">
    <property type="entry name" value="Homeodomain-like_sf"/>
</dbReference>
<feature type="compositionally biased region" description="Basic and acidic residues" evidence="1">
    <location>
        <begin position="142"/>
        <end position="159"/>
    </location>
</feature>
<evidence type="ECO:0000313" key="2">
    <source>
        <dbReference type="EMBL" id="CAA9295732.1"/>
    </source>
</evidence>
<sequence>MAQLTNLSALREQGALDELIRRVHHDKQDFVIEDLTMPVAAVIDINKFQLLTDLLAKADGAIVVEGAEPMVRGSNVKIREIAERHLLGDSMDDLHRLFPQLRLSQIHAALAYYYDHSDTVDDLIRARREERSAAHPAASLVAHEERERDEAQAREEGRG</sequence>
<dbReference type="InterPro" id="IPR007367">
    <property type="entry name" value="DUF433"/>
</dbReference>
<dbReference type="Gene3D" id="1.10.10.10">
    <property type="entry name" value="Winged helix-like DNA-binding domain superfamily/Winged helix DNA-binding domain"/>
    <property type="match status" value="1"/>
</dbReference>
<organism evidence="2">
    <name type="scientific">uncultured Chloroflexia bacterium</name>
    <dbReference type="NCBI Taxonomy" id="1672391"/>
    <lineage>
        <taxon>Bacteria</taxon>
        <taxon>Bacillati</taxon>
        <taxon>Chloroflexota</taxon>
        <taxon>Chloroflexia</taxon>
        <taxon>environmental samples</taxon>
    </lineage>
</organism>
<proteinExistence type="predicted"/>